<proteinExistence type="inferred from homology"/>
<organism evidence="5 6">
    <name type="scientific">Hydrogenimonas cancrithermarum</name>
    <dbReference type="NCBI Taxonomy" id="2993563"/>
    <lineage>
        <taxon>Bacteria</taxon>
        <taxon>Pseudomonadati</taxon>
        <taxon>Campylobacterota</taxon>
        <taxon>Epsilonproteobacteria</taxon>
        <taxon>Campylobacterales</taxon>
        <taxon>Hydrogenimonadaceae</taxon>
        <taxon>Hydrogenimonas</taxon>
    </lineage>
</organism>
<dbReference type="Pfam" id="PF03065">
    <property type="entry name" value="Glyco_hydro_57"/>
    <property type="match status" value="1"/>
</dbReference>
<dbReference type="InterPro" id="IPR052046">
    <property type="entry name" value="GH57_Enzymes"/>
</dbReference>
<dbReference type="GO" id="GO:0016787">
    <property type="term" value="F:hydrolase activity"/>
    <property type="evidence" value="ECO:0007669"/>
    <property type="project" value="UniProtKB-KW"/>
</dbReference>
<evidence type="ECO:0000313" key="6">
    <source>
        <dbReference type="Proteomes" id="UP001321445"/>
    </source>
</evidence>
<keyword evidence="2 3" id="KW-0119">Carbohydrate metabolism</keyword>
<evidence type="ECO:0000256" key="1">
    <source>
        <dbReference type="ARBA" id="ARBA00006821"/>
    </source>
</evidence>
<keyword evidence="5" id="KW-0378">Hydrolase</keyword>
<evidence type="ECO:0000313" key="5">
    <source>
        <dbReference type="EMBL" id="BDY11739.1"/>
    </source>
</evidence>
<name>A0ABN6WRF5_9BACT</name>
<evidence type="ECO:0000256" key="3">
    <source>
        <dbReference type="RuleBase" id="RU361196"/>
    </source>
</evidence>
<keyword evidence="6" id="KW-1185">Reference proteome</keyword>
<evidence type="ECO:0000259" key="4">
    <source>
        <dbReference type="Pfam" id="PF03065"/>
    </source>
</evidence>
<feature type="domain" description="Glycoside hydrolase family 57 N-terminal" evidence="4">
    <location>
        <begin position="5"/>
        <end position="396"/>
    </location>
</feature>
<dbReference type="InterPro" id="IPR027291">
    <property type="entry name" value="Glyco_hydro_38_N_sf"/>
</dbReference>
<dbReference type="CDD" id="cd10796">
    <property type="entry name" value="GH57N_APU"/>
    <property type="match status" value="1"/>
</dbReference>
<dbReference type="RefSeq" id="WP_286336955.1">
    <property type="nucleotide sequence ID" value="NZ_AP027370.1"/>
</dbReference>
<dbReference type="Gene3D" id="3.20.110.10">
    <property type="entry name" value="Glycoside hydrolase 38, N terminal domain"/>
    <property type="match status" value="1"/>
</dbReference>
<evidence type="ECO:0000256" key="2">
    <source>
        <dbReference type="ARBA" id="ARBA00023277"/>
    </source>
</evidence>
<sequence length="672" mass="77795">MVDLSFFWHMHQPDYRNGEGVMRMPWVFLHAIKDYYDMPWILSRFPRLKASFNVTPPLIEQLLLYEKEGVESDHFLSLWAKSPQSLSSDEYEWVLKICRSSQFETMVKPLPRYAELYEKKRLNADEYVEFEVLFMLAWCGNYLRKDNEHIATLLKKGRGYDARDKALLIETLLSFIPKILPFYGELLKKGQVSLATTPLNHPILPLLLDMNNAKIANPKTAIPSDPLSLEGDAKAQVERAVVLYKELFGLSPTGFWPAEGAVDEKSVAIYKSHGIRWIATDEAILFRSLGCDTREALYRRYGYDNLFIAFRDHFLSDLIGFTYRFWDAEKAAEDFVSHLHTIGERYGDAAISVILDGENAWEFYRNNGYDFFDALYTKLDDTQWCRTVTMDETAEKGFETLPKIHPGSWIYSTFDTWVGHPQKNTAWERIYQTKRDYLRHEGRLDERQKAAITDHFLAAECSDWFWWYGDDHFTDYADEFDRLFRNHLIEIYRLMDVAPPANLFQPIAGERDLHALMSEPKFPIHPTIDGRISSFFEWLGSGMMDEGRLFSTMDKVRGPIETIYWGENGGAVYLRLDGDMEKLKRSGVLHIYIDELDTPIDLAAADAPLHGDISFAVGDIVEIALSKRIFRGMNKIHLRIEVELDGQVVQTLPGVSELGIDLQDDFSENWFV</sequence>
<dbReference type="EMBL" id="AP027370">
    <property type="protein sequence ID" value="BDY11739.1"/>
    <property type="molecule type" value="Genomic_DNA"/>
</dbReference>
<dbReference type="InterPro" id="IPR011330">
    <property type="entry name" value="Glyco_hydro/deAcase_b/a-brl"/>
</dbReference>
<dbReference type="SUPFAM" id="SSF88713">
    <property type="entry name" value="Glycoside hydrolase/deacetylase"/>
    <property type="match status" value="1"/>
</dbReference>
<accession>A0ABN6WRF5</accession>
<dbReference type="InterPro" id="IPR004300">
    <property type="entry name" value="Glyco_hydro_57_N"/>
</dbReference>
<gene>
    <name evidence="5" type="ORF">HCR_00510</name>
</gene>
<protein>
    <submittedName>
        <fullName evidence="5">Glycoside hydrolase</fullName>
    </submittedName>
</protein>
<dbReference type="PANTHER" id="PTHR36306">
    <property type="entry name" value="ALPHA-AMYLASE-RELATED-RELATED"/>
    <property type="match status" value="1"/>
</dbReference>
<dbReference type="PANTHER" id="PTHR36306:SF1">
    <property type="entry name" value="ALPHA-AMYLASE-RELATED"/>
    <property type="match status" value="1"/>
</dbReference>
<comment type="similarity">
    <text evidence="1 3">Belongs to the glycosyl hydrolase 57 family.</text>
</comment>
<dbReference type="Proteomes" id="UP001321445">
    <property type="component" value="Chromosome"/>
</dbReference>
<reference evidence="5 6" key="1">
    <citation type="submission" date="2023-03" db="EMBL/GenBank/DDBJ databases">
        <title>Description of Hydrogenimonas sp. ISO32.</title>
        <authorList>
            <person name="Mino S."/>
            <person name="Fukazawa S."/>
            <person name="Sawabe T."/>
        </authorList>
    </citation>
    <scope>NUCLEOTIDE SEQUENCE [LARGE SCALE GENOMIC DNA]</scope>
    <source>
        <strain evidence="5 6">ISO32</strain>
    </source>
</reference>